<dbReference type="NCBIfam" id="TIGR00231">
    <property type="entry name" value="small_GTP"/>
    <property type="match status" value="1"/>
</dbReference>
<dbReference type="FunFam" id="3.30.70.240:FF:000002">
    <property type="entry name" value="GTP-binding protein TypA"/>
    <property type="match status" value="1"/>
</dbReference>
<dbReference type="InterPro" id="IPR035651">
    <property type="entry name" value="BipA_V"/>
</dbReference>
<dbReference type="GO" id="GO:0010467">
    <property type="term" value="P:gene expression"/>
    <property type="evidence" value="ECO:0007669"/>
    <property type="project" value="UniProtKB-ARBA"/>
</dbReference>
<dbReference type="GO" id="GO:0019843">
    <property type="term" value="F:rRNA binding"/>
    <property type="evidence" value="ECO:0007669"/>
    <property type="project" value="UniProtKB-KW"/>
</dbReference>
<dbReference type="FunFam" id="3.40.50.300:FF:000055">
    <property type="entry name" value="GTP-binding protein TypA"/>
    <property type="match status" value="1"/>
</dbReference>
<evidence type="ECO:0000256" key="2">
    <source>
        <dbReference type="ARBA" id="ARBA00023134"/>
    </source>
</evidence>
<comment type="similarity">
    <text evidence="4">Belongs to the TRAFAC class translation factor GTPase superfamily. Classic translation factor GTPase family. BipA subfamily.</text>
</comment>
<evidence type="ECO:0000313" key="7">
    <source>
        <dbReference type="Proteomes" id="UP000032452"/>
    </source>
</evidence>
<dbReference type="PROSITE" id="PS00301">
    <property type="entry name" value="G_TR_1"/>
    <property type="match status" value="1"/>
</dbReference>
<dbReference type="PANTHER" id="PTHR42908">
    <property type="entry name" value="TRANSLATION ELONGATION FACTOR-RELATED"/>
    <property type="match status" value="1"/>
</dbReference>
<dbReference type="PANTHER" id="PTHR42908:SF8">
    <property type="entry name" value="TR-TYPE G DOMAIN-CONTAINING PROTEIN"/>
    <property type="match status" value="1"/>
</dbReference>
<reference evidence="6 7" key="1">
    <citation type="submission" date="2015-02" db="EMBL/GenBank/DDBJ databases">
        <title>Draft genome of a novel marine cyanobacterium (Chroococcales) isolated from South Atlantic Ocean.</title>
        <authorList>
            <person name="Rigonato J."/>
            <person name="Alvarenga D.O."/>
            <person name="Branco L.H."/>
            <person name="Varani A.M."/>
            <person name="Brandini F.P."/>
            <person name="Fiore M.F."/>
        </authorList>
    </citation>
    <scope>NUCLEOTIDE SEQUENCE [LARGE SCALE GENOMIC DNA]</scope>
    <source>
        <strain evidence="6 7">CENA595</strain>
    </source>
</reference>
<dbReference type="HAMAP" id="MF_00849">
    <property type="entry name" value="BipA"/>
    <property type="match status" value="1"/>
</dbReference>
<dbReference type="InterPro" id="IPR004161">
    <property type="entry name" value="EFTu-like_2"/>
</dbReference>
<dbReference type="CDD" id="cd03691">
    <property type="entry name" value="BipA_TypA_II"/>
    <property type="match status" value="1"/>
</dbReference>
<evidence type="ECO:0000256" key="4">
    <source>
        <dbReference type="HAMAP-Rule" id="MF_00849"/>
    </source>
</evidence>
<feature type="domain" description="Tr-type G" evidence="5">
    <location>
        <begin position="3"/>
        <end position="198"/>
    </location>
</feature>
<dbReference type="STRING" id="1618023.UH38_02820"/>
<dbReference type="GO" id="GO:0000049">
    <property type="term" value="F:tRNA binding"/>
    <property type="evidence" value="ECO:0007669"/>
    <property type="project" value="UniProtKB-KW"/>
</dbReference>
<dbReference type="CDD" id="cd03710">
    <property type="entry name" value="BipA_TypA_C"/>
    <property type="match status" value="1"/>
</dbReference>
<dbReference type="Gene3D" id="2.40.50.250">
    <property type="entry name" value="bipa protein"/>
    <property type="match status" value="1"/>
</dbReference>
<keyword evidence="4" id="KW-0694">RNA-binding</keyword>
<dbReference type="InterPro" id="IPR000795">
    <property type="entry name" value="T_Tr_GTP-bd_dom"/>
</dbReference>
<evidence type="ECO:0000259" key="5">
    <source>
        <dbReference type="PROSITE" id="PS51722"/>
    </source>
</evidence>
<dbReference type="InterPro" id="IPR009000">
    <property type="entry name" value="Transl_B-barrel_sf"/>
</dbReference>
<comment type="subunit">
    <text evidence="4">Monomer.</text>
</comment>
<dbReference type="InterPro" id="IPR035647">
    <property type="entry name" value="EFG_III/V"/>
</dbReference>
<comment type="subcellular location">
    <subcellularLocation>
        <location evidence="4">Cytoplasm</location>
    </subcellularLocation>
    <text evidence="4">Binds to ribosomes.</text>
</comment>
<dbReference type="CDD" id="cd16263">
    <property type="entry name" value="BipA_III"/>
    <property type="match status" value="1"/>
</dbReference>
<evidence type="ECO:0000256" key="1">
    <source>
        <dbReference type="ARBA" id="ARBA00022741"/>
    </source>
</evidence>
<dbReference type="RefSeq" id="WP_045053113.1">
    <property type="nucleotide sequence ID" value="NZ_CAWMDP010000059.1"/>
</dbReference>
<dbReference type="Gene3D" id="3.40.50.300">
    <property type="entry name" value="P-loop containing nucleotide triphosphate hydrolases"/>
    <property type="match status" value="1"/>
</dbReference>
<dbReference type="InterPro" id="IPR042116">
    <property type="entry name" value="TypA/BipA_C"/>
</dbReference>
<name>A0A0D9A0L7_9CYAN</name>
<feature type="binding site" evidence="4">
    <location>
        <begin position="15"/>
        <end position="20"/>
    </location>
    <ligand>
        <name>GTP</name>
        <dbReference type="ChEBI" id="CHEBI:37565"/>
    </ligand>
</feature>
<keyword evidence="4" id="KW-0699">rRNA-binding</keyword>
<dbReference type="AlphaFoldDB" id="A0A0D9A0L7"/>
<dbReference type="Pfam" id="PF21018">
    <property type="entry name" value="BipA_C"/>
    <property type="match status" value="1"/>
</dbReference>
<dbReference type="PRINTS" id="PR00315">
    <property type="entry name" value="ELONGATNFCT"/>
</dbReference>
<dbReference type="PATRIC" id="fig|1618023.3.peg.5034"/>
<dbReference type="SUPFAM" id="SSF50447">
    <property type="entry name" value="Translation proteins"/>
    <property type="match status" value="1"/>
</dbReference>
<dbReference type="Pfam" id="PF00009">
    <property type="entry name" value="GTP_EFTU"/>
    <property type="match status" value="1"/>
</dbReference>
<dbReference type="NCBIfam" id="TIGR01394">
    <property type="entry name" value="TypA_BipA"/>
    <property type="match status" value="1"/>
</dbReference>
<dbReference type="FunFam" id="2.40.30.10:FF:000016">
    <property type="entry name" value="GTP-binding protein TypA"/>
    <property type="match status" value="1"/>
</dbReference>
<dbReference type="FunFam" id="3.30.70.870:FF:000003">
    <property type="entry name" value="GTP-binding protein TypA"/>
    <property type="match status" value="1"/>
</dbReference>
<dbReference type="OrthoDB" id="580826at2"/>
<organism evidence="6 7">
    <name type="scientific">Aliterella atlantica CENA595</name>
    <dbReference type="NCBI Taxonomy" id="1618023"/>
    <lineage>
        <taxon>Bacteria</taxon>
        <taxon>Bacillati</taxon>
        <taxon>Cyanobacteriota</taxon>
        <taxon>Cyanophyceae</taxon>
        <taxon>Chroococcidiopsidales</taxon>
        <taxon>Aliterellaceae</taxon>
        <taxon>Aliterella</taxon>
    </lineage>
</organism>
<keyword evidence="4" id="KW-0690">Ribosome biogenesis</keyword>
<accession>A0A0D9A0L7</accession>
<dbReference type="GO" id="GO:0009409">
    <property type="term" value="P:response to cold"/>
    <property type="evidence" value="ECO:0007669"/>
    <property type="project" value="UniProtKB-ARBA"/>
</dbReference>
<dbReference type="GO" id="GO:0005829">
    <property type="term" value="C:cytosol"/>
    <property type="evidence" value="ECO:0007669"/>
    <property type="project" value="TreeGrafter"/>
</dbReference>
<dbReference type="GO" id="GO:0005525">
    <property type="term" value="F:GTP binding"/>
    <property type="evidence" value="ECO:0007669"/>
    <property type="project" value="UniProtKB-UniRule"/>
</dbReference>
<evidence type="ECO:0000313" key="6">
    <source>
        <dbReference type="EMBL" id="KJH73021.1"/>
    </source>
</evidence>
<dbReference type="GO" id="GO:0043022">
    <property type="term" value="F:ribosome binding"/>
    <property type="evidence" value="ECO:0007669"/>
    <property type="project" value="UniProtKB-UniRule"/>
</dbReference>
<dbReference type="SUPFAM" id="SSF52540">
    <property type="entry name" value="P-loop containing nucleoside triphosphate hydrolases"/>
    <property type="match status" value="1"/>
</dbReference>
<keyword evidence="4" id="KW-0820">tRNA-binding</keyword>
<dbReference type="FunFam" id="2.40.50.250:FF:000001">
    <property type="entry name" value="GTP-binding protein TypA"/>
    <property type="match status" value="1"/>
</dbReference>
<dbReference type="SUPFAM" id="SSF54980">
    <property type="entry name" value="EF-G C-terminal domain-like"/>
    <property type="match status" value="2"/>
</dbReference>
<comment type="function">
    <text evidence="4">A 50S ribosomal subunit assembly protein with GTPase activity, required for 50S subunit assembly at low temperatures, may also play a role in translation. Binds GTP and analogs. Binds the 70S ribosome between the 30S and 50S subunits, in a similar position as ribosome-bound EF-G; it contacts a number of ribosomal proteins, both rRNAs and the A-site tRNA.</text>
</comment>
<sequence length="596" mass="65984">MTLPIRNVAIIAHVDHGKTTLVDALLRQSGIFREGEEIPDCVMDSNALERERGITILSKNTAVHYKDTLINIVDTPGHADFGGEVERVLGMVDGCILIVDANEGPMPQTRFVLKKALEKGLRPIVVVNKIDRPQADPHGATDKVLDLFLELGADDDQCEFPYLFASGLAGFAKDELEQESVDMQPLFNAILHHVPPPVGDINKPLQLQVTTLDYSEYLGRIVIGKIHNGTIRTGQQAALMTESGAIVKGKISKLMGFEGLKRIEMEEASAGNIVAVAGFADANIGETITCPNEPQALPLIKVDEPTLQMTFSVNDSPFAGQEGKLVTSRQVRDRLFRELETNVALRVEETDSPDKFLVSGRGELHLGILIETMRREGYEFQVSQPQVIYREVSGQPCEPYECLVLDVPEEGVGSCIERLGQRKGEMQDMQVGGNGRTQLEFVIPARGLVGFRGEFMRLTRGDGIMNHSFLDYRPISGDIEARRNGVLISFEEGVATFYAMKNAEDRGVFFIHPSTKVYKGMIVGEHNRPQDLELNVCKTKQLTNHRASGGDELVQLQAPMEMSLERALEYIGPEELVEVTPKSIRLRKVTKKLAKR</sequence>
<dbReference type="InterPro" id="IPR031157">
    <property type="entry name" value="G_TR_CS"/>
</dbReference>
<protein>
    <recommendedName>
        <fullName evidence="4">Large ribosomal subunit assembly factor BipA</fullName>
        <ecNumber evidence="4">3.6.5.-</ecNumber>
    </recommendedName>
    <alternativeName>
        <fullName evidence="4">GTP-binding protein BipA</fullName>
    </alternativeName>
</protein>
<dbReference type="InterPro" id="IPR047043">
    <property type="entry name" value="BipA_III"/>
</dbReference>
<dbReference type="Proteomes" id="UP000032452">
    <property type="component" value="Unassembled WGS sequence"/>
</dbReference>
<dbReference type="Gene3D" id="3.30.70.870">
    <property type="entry name" value="Elongation Factor G (Translational Gtpase), domain 3"/>
    <property type="match status" value="1"/>
</dbReference>
<dbReference type="PROSITE" id="PS51722">
    <property type="entry name" value="G_TR_2"/>
    <property type="match status" value="1"/>
</dbReference>
<keyword evidence="4" id="KW-0963">Cytoplasm</keyword>
<keyword evidence="2 4" id="KW-0342">GTP-binding</keyword>
<comment type="caution">
    <text evidence="6">The sequence shown here is derived from an EMBL/GenBank/DDBJ whole genome shotgun (WGS) entry which is preliminary data.</text>
</comment>
<dbReference type="InterPro" id="IPR006298">
    <property type="entry name" value="BipA"/>
</dbReference>
<dbReference type="InterPro" id="IPR005225">
    <property type="entry name" value="Small_GTP-bd"/>
</dbReference>
<dbReference type="Pfam" id="PF03144">
    <property type="entry name" value="GTP_EFTU_D2"/>
    <property type="match status" value="1"/>
</dbReference>
<dbReference type="GO" id="GO:1990904">
    <property type="term" value="C:ribonucleoprotein complex"/>
    <property type="evidence" value="ECO:0007669"/>
    <property type="project" value="TreeGrafter"/>
</dbReference>
<gene>
    <name evidence="4" type="primary">bipA</name>
    <name evidence="6" type="ORF">UH38_02820</name>
</gene>
<dbReference type="EMBL" id="JYON01000002">
    <property type="protein sequence ID" value="KJH73021.1"/>
    <property type="molecule type" value="Genomic_DNA"/>
</dbReference>
<keyword evidence="4" id="KW-0378">Hydrolase</keyword>
<dbReference type="Pfam" id="PF00679">
    <property type="entry name" value="EFG_C"/>
    <property type="match status" value="1"/>
</dbReference>
<proteinExistence type="inferred from homology"/>
<keyword evidence="7" id="KW-1185">Reference proteome</keyword>
<dbReference type="GO" id="GO:0000027">
    <property type="term" value="P:ribosomal large subunit assembly"/>
    <property type="evidence" value="ECO:0007669"/>
    <property type="project" value="UniProtKB-UniRule"/>
</dbReference>
<feature type="binding site" evidence="4">
    <location>
        <begin position="128"/>
        <end position="131"/>
    </location>
    <ligand>
        <name>GTP</name>
        <dbReference type="ChEBI" id="CHEBI:37565"/>
    </ligand>
</feature>
<comment type="catalytic activity">
    <reaction evidence="3 4">
        <text>GTP + H2O = GDP + phosphate + H(+)</text>
        <dbReference type="Rhea" id="RHEA:19669"/>
        <dbReference type="ChEBI" id="CHEBI:15377"/>
        <dbReference type="ChEBI" id="CHEBI:15378"/>
        <dbReference type="ChEBI" id="CHEBI:37565"/>
        <dbReference type="ChEBI" id="CHEBI:43474"/>
        <dbReference type="ChEBI" id="CHEBI:58189"/>
    </reaction>
</comment>
<dbReference type="InterPro" id="IPR027417">
    <property type="entry name" value="P-loop_NTPase"/>
</dbReference>
<dbReference type="InterPro" id="IPR048876">
    <property type="entry name" value="BipA_C"/>
</dbReference>
<keyword evidence="1 4" id="KW-0547">Nucleotide-binding</keyword>
<dbReference type="CDD" id="cd01891">
    <property type="entry name" value="TypA_BipA"/>
    <property type="match status" value="1"/>
</dbReference>
<evidence type="ECO:0000256" key="3">
    <source>
        <dbReference type="ARBA" id="ARBA00048548"/>
    </source>
</evidence>
<dbReference type="InterPro" id="IPR047042">
    <property type="entry name" value="BipA_II"/>
</dbReference>
<dbReference type="InterPro" id="IPR000640">
    <property type="entry name" value="EFG_V-like"/>
</dbReference>
<dbReference type="Gene3D" id="3.30.70.240">
    <property type="match status" value="1"/>
</dbReference>
<dbReference type="Gene3D" id="2.40.30.10">
    <property type="entry name" value="Translation factors"/>
    <property type="match status" value="1"/>
</dbReference>
<dbReference type="EC" id="3.6.5.-" evidence="4"/>
<dbReference type="GO" id="GO:0003924">
    <property type="term" value="F:GTPase activity"/>
    <property type="evidence" value="ECO:0007669"/>
    <property type="project" value="UniProtKB-UniRule"/>
</dbReference>
<dbReference type="InterPro" id="IPR047041">
    <property type="entry name" value="BipA_GTP-bd_dom"/>
</dbReference>